<gene>
    <name evidence="2" type="ORF">ACPOL_2222</name>
</gene>
<proteinExistence type="predicted"/>
<sequence>MQAVKGGFNRWRRAQFNQSFPSELPNAFLSTREPLDAASENT</sequence>
<name>A0A2Z5FYU8_9BACT</name>
<organism evidence="2 3">
    <name type="scientific">Acidisarcina polymorpha</name>
    <dbReference type="NCBI Taxonomy" id="2211140"/>
    <lineage>
        <taxon>Bacteria</taxon>
        <taxon>Pseudomonadati</taxon>
        <taxon>Acidobacteriota</taxon>
        <taxon>Terriglobia</taxon>
        <taxon>Terriglobales</taxon>
        <taxon>Acidobacteriaceae</taxon>
        <taxon>Acidisarcina</taxon>
    </lineage>
</organism>
<feature type="region of interest" description="Disordered" evidence="1">
    <location>
        <begin position="22"/>
        <end position="42"/>
    </location>
</feature>
<dbReference type="Proteomes" id="UP000253606">
    <property type="component" value="Chromosome"/>
</dbReference>
<reference evidence="2 3" key="1">
    <citation type="journal article" date="2018" name="Front. Microbiol.">
        <title>Hydrolytic Capabilities as a Key to Environmental Success: Chitinolytic and Cellulolytic Acidobacteria From Acidic Sub-arctic Soils and Boreal Peatlands.</title>
        <authorList>
            <person name="Belova S.E."/>
            <person name="Ravin N.V."/>
            <person name="Pankratov T.A."/>
            <person name="Rakitin A.L."/>
            <person name="Ivanova A.A."/>
            <person name="Beletsky A.V."/>
            <person name="Mardanov A.V."/>
            <person name="Sinninghe Damste J.S."/>
            <person name="Dedysh S.N."/>
        </authorList>
    </citation>
    <scope>NUCLEOTIDE SEQUENCE [LARGE SCALE GENOMIC DNA]</scope>
    <source>
        <strain evidence="2 3">SBC82</strain>
    </source>
</reference>
<dbReference type="KEGG" id="abas:ACPOL_2222"/>
<evidence type="ECO:0000256" key="1">
    <source>
        <dbReference type="SAM" id="MobiDB-lite"/>
    </source>
</evidence>
<dbReference type="AlphaFoldDB" id="A0A2Z5FYU8"/>
<dbReference type="EMBL" id="CP030840">
    <property type="protein sequence ID" value="AXC11546.1"/>
    <property type="molecule type" value="Genomic_DNA"/>
</dbReference>
<evidence type="ECO:0000313" key="3">
    <source>
        <dbReference type="Proteomes" id="UP000253606"/>
    </source>
</evidence>
<protein>
    <submittedName>
        <fullName evidence="2">Uncharacterized protein</fullName>
    </submittedName>
</protein>
<evidence type="ECO:0000313" key="2">
    <source>
        <dbReference type="EMBL" id="AXC11546.1"/>
    </source>
</evidence>
<accession>A0A2Z5FYU8</accession>
<keyword evidence="3" id="KW-1185">Reference proteome</keyword>